<keyword evidence="3" id="KW-0031">Aminopeptidase</keyword>
<keyword evidence="6" id="KW-0378">Hydrolase</keyword>
<evidence type="ECO:0000256" key="6">
    <source>
        <dbReference type="ARBA" id="ARBA00022801"/>
    </source>
</evidence>
<comment type="caution">
    <text evidence="11">The sequence shown here is derived from an EMBL/GenBank/DDBJ whole genome shotgun (WGS) entry which is preliminary data.</text>
</comment>
<dbReference type="SUPFAM" id="SSF63737">
    <property type="entry name" value="Leukotriene A4 hydrolase N-terminal domain"/>
    <property type="match status" value="1"/>
</dbReference>
<dbReference type="InterPro" id="IPR042097">
    <property type="entry name" value="Aminopeptidase_N-like_N_sf"/>
</dbReference>
<dbReference type="PANTHER" id="PTHR11533:SF174">
    <property type="entry name" value="PUROMYCIN-SENSITIVE AMINOPEPTIDASE-RELATED"/>
    <property type="match status" value="1"/>
</dbReference>
<dbReference type="Gene3D" id="2.60.40.1730">
    <property type="entry name" value="tricorn interacting facor f3 domain"/>
    <property type="match status" value="1"/>
</dbReference>
<feature type="domain" description="Aminopeptidase N-like N-terminal" evidence="10">
    <location>
        <begin position="71"/>
        <end position="244"/>
    </location>
</feature>
<dbReference type="GO" id="GO:0070006">
    <property type="term" value="F:metalloaminopeptidase activity"/>
    <property type="evidence" value="ECO:0007669"/>
    <property type="project" value="TreeGrafter"/>
</dbReference>
<dbReference type="SMART" id="SM00567">
    <property type="entry name" value="EZ_HEAT"/>
    <property type="match status" value="2"/>
</dbReference>
<dbReference type="InterPro" id="IPR001930">
    <property type="entry name" value="Peptidase_M1"/>
</dbReference>
<dbReference type="GO" id="GO:0005615">
    <property type="term" value="C:extracellular space"/>
    <property type="evidence" value="ECO:0007669"/>
    <property type="project" value="TreeGrafter"/>
</dbReference>
<proteinExistence type="inferred from homology"/>
<dbReference type="InterPro" id="IPR045357">
    <property type="entry name" value="Aminopeptidase_N-like_N"/>
</dbReference>
<gene>
    <name evidence="11" type="ORF">FJY86_02790</name>
</gene>
<evidence type="ECO:0000256" key="5">
    <source>
        <dbReference type="ARBA" id="ARBA00022723"/>
    </source>
</evidence>
<dbReference type="GO" id="GO:0043171">
    <property type="term" value="P:peptide catabolic process"/>
    <property type="evidence" value="ECO:0007669"/>
    <property type="project" value="TreeGrafter"/>
</dbReference>
<dbReference type="InterPro" id="IPR038438">
    <property type="entry name" value="PepN_Ig-like_sf"/>
</dbReference>
<feature type="domain" description="Peptidase M1 membrane alanine aminopeptidase" evidence="9">
    <location>
        <begin position="280"/>
        <end position="490"/>
    </location>
</feature>
<dbReference type="SUPFAM" id="SSF55486">
    <property type="entry name" value="Metalloproteases ('zincins'), catalytic domain"/>
    <property type="match status" value="1"/>
</dbReference>
<dbReference type="GO" id="GO:0006508">
    <property type="term" value="P:proteolysis"/>
    <property type="evidence" value="ECO:0007669"/>
    <property type="project" value="UniProtKB-KW"/>
</dbReference>
<dbReference type="InterPro" id="IPR004155">
    <property type="entry name" value="PBS_lyase_HEAT"/>
</dbReference>
<evidence type="ECO:0000256" key="3">
    <source>
        <dbReference type="ARBA" id="ARBA00022438"/>
    </source>
</evidence>
<dbReference type="Gene3D" id="2.60.40.1840">
    <property type="match status" value="1"/>
</dbReference>
<dbReference type="GO" id="GO:0005737">
    <property type="term" value="C:cytoplasm"/>
    <property type="evidence" value="ECO:0007669"/>
    <property type="project" value="TreeGrafter"/>
</dbReference>
<accession>A0A8T4C8G4</accession>
<dbReference type="GO" id="GO:0016020">
    <property type="term" value="C:membrane"/>
    <property type="evidence" value="ECO:0007669"/>
    <property type="project" value="TreeGrafter"/>
</dbReference>
<dbReference type="CDD" id="cd09603">
    <property type="entry name" value="M1_APN_like"/>
    <property type="match status" value="1"/>
</dbReference>
<dbReference type="PRINTS" id="PR00756">
    <property type="entry name" value="ALADIPTASE"/>
</dbReference>
<evidence type="ECO:0000313" key="12">
    <source>
        <dbReference type="Proteomes" id="UP000774699"/>
    </source>
</evidence>
<dbReference type="SUPFAM" id="SSF48371">
    <property type="entry name" value="ARM repeat"/>
    <property type="match status" value="2"/>
</dbReference>
<keyword evidence="5" id="KW-0479">Metal-binding</keyword>
<keyword evidence="7" id="KW-0862">Zinc</keyword>
<comment type="similarity">
    <text evidence="2">Belongs to the peptidase M1 family.</text>
</comment>
<dbReference type="Pfam" id="PF01433">
    <property type="entry name" value="Peptidase_M1"/>
    <property type="match status" value="1"/>
</dbReference>
<dbReference type="GO" id="GO:0008270">
    <property type="term" value="F:zinc ion binding"/>
    <property type="evidence" value="ECO:0007669"/>
    <property type="project" value="InterPro"/>
</dbReference>
<evidence type="ECO:0000256" key="2">
    <source>
        <dbReference type="ARBA" id="ARBA00010136"/>
    </source>
</evidence>
<keyword evidence="8" id="KW-0482">Metalloprotease</keyword>
<dbReference type="InterPro" id="IPR014782">
    <property type="entry name" value="Peptidase_M1_dom"/>
</dbReference>
<dbReference type="InterPro" id="IPR016024">
    <property type="entry name" value="ARM-type_fold"/>
</dbReference>
<evidence type="ECO:0000313" key="11">
    <source>
        <dbReference type="EMBL" id="MBM3282240.1"/>
    </source>
</evidence>
<dbReference type="Pfam" id="PF17900">
    <property type="entry name" value="Peptidase_M1_N"/>
    <property type="match status" value="1"/>
</dbReference>
<sequence>MTASAHANKTRPIRAQMPLLIREYFVVKPRIDEMRNEYAEMGCHLSSDQPDARFLSSKAKAQYAPHRQFTPTHIQLDARIDVKKKTLEGTCTTQIELFQHEKEISFDAAEMKVHTVHVNGKKVSFRMEKEIEKIWIDATNIQEKASVAIAYMVAQPKLGIFFIHPTHDQPNKPYQAWTHSEAEEARFWYPCVDQPEVKCPIDMKLTVEEPYKAIANGDLQSTKSAGKGWVTYHWKMKEPNPSYLNAFTVGDFAEIKDKFGNTDVLYYCEKGKENEIKRSFGNTPKMMKFFSEYTGFRYPHQKYAQVAVADFIYGGMEHTTCTTQTDLYLQDEVAHTEYSYPGEMLAAHELAHQWFGDLITCRDWSHGWLNESFATYFECLWMEHSLGREEFEYEMFTNYRTYMDEDKNRYRRPIVTNTYVEPSDLFDRHLYEKGALILHSIRKMIGEEAFRESIQAYVNAHARGTAITEDLLTAFRKTSGKNLTQVFDEFIYRPGHPELRITSHYDSKKKEAVMRVVQTHAGELYHFPVRIAIYPKTGKPIIEEKMINEKENVFTFKLSSQPNNMVFDSDVSVLKATITIKPREMWHYQLEKDPHVAHRVSAVNETAKMGSQEDLLRVEKAMKTDAFWGVRAEAAMALGTMRVQAGYLKIMHAFEHEKDNRVKQTMIRVLGDYASHDIHDFLLKQTKHPNSYLIPAEAYWSIGKSRNAEKASILQKGLYEKSWIDAIPAGAARGLAALQTEEALRILIAHTHPKYSNRLRQVIATNLSTIGKGREEALWKLIELTKDDFINLQIAAAASLGELGDARAIPALEQLQKGHRDPRVVRTSLESIRKINGVLELPPRKEKNSEKKK</sequence>
<evidence type="ECO:0000259" key="9">
    <source>
        <dbReference type="Pfam" id="PF01433"/>
    </source>
</evidence>
<dbReference type="PANTHER" id="PTHR11533">
    <property type="entry name" value="PROTEASE M1 ZINC METALLOPROTEASE"/>
    <property type="match status" value="1"/>
</dbReference>
<name>A0A8T4C8G4_9ARCH</name>
<evidence type="ECO:0008006" key="13">
    <source>
        <dbReference type="Google" id="ProtNLM"/>
    </source>
</evidence>
<evidence type="ECO:0000256" key="1">
    <source>
        <dbReference type="ARBA" id="ARBA00001947"/>
    </source>
</evidence>
<dbReference type="EMBL" id="VGJJ01000018">
    <property type="protein sequence ID" value="MBM3282240.1"/>
    <property type="molecule type" value="Genomic_DNA"/>
</dbReference>
<protein>
    <recommendedName>
        <fullName evidence="13">Aminopeptidase N</fullName>
    </recommendedName>
</protein>
<dbReference type="AlphaFoldDB" id="A0A8T4C8G4"/>
<evidence type="ECO:0000259" key="10">
    <source>
        <dbReference type="Pfam" id="PF17900"/>
    </source>
</evidence>
<evidence type="ECO:0000256" key="4">
    <source>
        <dbReference type="ARBA" id="ARBA00022670"/>
    </source>
</evidence>
<reference evidence="11" key="1">
    <citation type="submission" date="2019-03" db="EMBL/GenBank/DDBJ databases">
        <title>Lake Tanganyika Metagenome-Assembled Genomes (MAGs).</title>
        <authorList>
            <person name="Tran P."/>
        </authorList>
    </citation>
    <scope>NUCLEOTIDE SEQUENCE</scope>
    <source>
        <strain evidence="11">M_DeepCast_50m_m2_156</strain>
    </source>
</reference>
<dbReference type="FunFam" id="1.10.390.10:FF:000013">
    <property type="entry name" value="Aminopeptidase N"/>
    <property type="match status" value="1"/>
</dbReference>
<keyword evidence="4" id="KW-0645">Protease</keyword>
<dbReference type="Pfam" id="PF13646">
    <property type="entry name" value="HEAT_2"/>
    <property type="match status" value="1"/>
</dbReference>
<dbReference type="GO" id="GO:0042277">
    <property type="term" value="F:peptide binding"/>
    <property type="evidence" value="ECO:0007669"/>
    <property type="project" value="TreeGrafter"/>
</dbReference>
<dbReference type="Gene3D" id="1.25.10.10">
    <property type="entry name" value="Leucine-rich Repeat Variant"/>
    <property type="match status" value="1"/>
</dbReference>
<dbReference type="Proteomes" id="UP000774699">
    <property type="component" value="Unassembled WGS sequence"/>
</dbReference>
<evidence type="ECO:0000256" key="8">
    <source>
        <dbReference type="ARBA" id="ARBA00023049"/>
    </source>
</evidence>
<dbReference type="InterPro" id="IPR027268">
    <property type="entry name" value="Peptidase_M4/M1_CTD_sf"/>
</dbReference>
<organism evidence="11 12">
    <name type="scientific">Candidatus Iainarchaeum sp</name>
    <dbReference type="NCBI Taxonomy" id="3101447"/>
    <lineage>
        <taxon>Archaea</taxon>
        <taxon>Candidatus Iainarchaeota</taxon>
        <taxon>Candidatus Iainarchaeia</taxon>
        <taxon>Candidatus Iainarchaeales</taxon>
        <taxon>Candidatus Iainarchaeaceae</taxon>
        <taxon>Candidatus Iainarchaeum</taxon>
    </lineage>
</organism>
<dbReference type="InterPro" id="IPR050344">
    <property type="entry name" value="Peptidase_M1_aminopeptidases"/>
</dbReference>
<comment type="cofactor">
    <cofactor evidence="1">
        <name>Zn(2+)</name>
        <dbReference type="ChEBI" id="CHEBI:29105"/>
    </cofactor>
</comment>
<evidence type="ECO:0000256" key="7">
    <source>
        <dbReference type="ARBA" id="ARBA00022833"/>
    </source>
</evidence>
<dbReference type="Gene3D" id="1.10.390.10">
    <property type="entry name" value="Neutral Protease Domain 2"/>
    <property type="match status" value="1"/>
</dbReference>
<dbReference type="InterPro" id="IPR011989">
    <property type="entry name" value="ARM-like"/>
</dbReference>